<organism evidence="2 3">
    <name type="scientific">Dyella choica</name>
    <dbReference type="NCBI Taxonomy" id="1927959"/>
    <lineage>
        <taxon>Bacteria</taxon>
        <taxon>Pseudomonadati</taxon>
        <taxon>Pseudomonadota</taxon>
        <taxon>Gammaproteobacteria</taxon>
        <taxon>Lysobacterales</taxon>
        <taxon>Rhodanobacteraceae</taxon>
        <taxon>Dyella</taxon>
    </lineage>
</organism>
<sequence length="91" mass="10145">MTPEIRHLAAGHRFETTVEGVVCELEYSLRGPVMTITHTGVPEQVGGRGIAGELVRTALETARREGWRVVPACSYAKLWMERHPVFSDLRA</sequence>
<dbReference type="AlphaFoldDB" id="A0A432LZX9"/>
<evidence type="ECO:0000259" key="1">
    <source>
        <dbReference type="PROSITE" id="PS51729"/>
    </source>
</evidence>
<keyword evidence="2" id="KW-0808">Transferase</keyword>
<dbReference type="GO" id="GO:0016740">
    <property type="term" value="F:transferase activity"/>
    <property type="evidence" value="ECO:0007669"/>
    <property type="project" value="UniProtKB-KW"/>
</dbReference>
<dbReference type="Gene3D" id="3.40.630.30">
    <property type="match status" value="1"/>
</dbReference>
<protein>
    <submittedName>
        <fullName evidence="2">N-acetyltransferase</fullName>
    </submittedName>
</protein>
<dbReference type="Pfam" id="PF14542">
    <property type="entry name" value="Acetyltransf_CG"/>
    <property type="match status" value="1"/>
</dbReference>
<feature type="domain" description="N-acetyltransferase" evidence="1">
    <location>
        <begin position="6"/>
        <end position="91"/>
    </location>
</feature>
<name>A0A432LZX9_9GAMM</name>
<comment type="caution">
    <text evidence="2">The sequence shown here is derived from an EMBL/GenBank/DDBJ whole genome shotgun (WGS) entry which is preliminary data.</text>
</comment>
<accession>A0A432LZX9</accession>
<dbReference type="RefSeq" id="WP_126686927.1">
    <property type="nucleotide sequence ID" value="NZ_RYYV01000030.1"/>
</dbReference>
<dbReference type="SUPFAM" id="SSF55729">
    <property type="entry name" value="Acyl-CoA N-acyltransferases (Nat)"/>
    <property type="match status" value="1"/>
</dbReference>
<evidence type="ECO:0000313" key="2">
    <source>
        <dbReference type="EMBL" id="RUL69580.1"/>
    </source>
</evidence>
<dbReference type="PANTHER" id="PTHR31435">
    <property type="entry name" value="PROTEIN NATD1"/>
    <property type="match status" value="1"/>
</dbReference>
<evidence type="ECO:0000313" key="3">
    <source>
        <dbReference type="Proteomes" id="UP000274358"/>
    </source>
</evidence>
<dbReference type="InterPro" id="IPR016181">
    <property type="entry name" value="Acyl_CoA_acyltransferase"/>
</dbReference>
<keyword evidence="3" id="KW-1185">Reference proteome</keyword>
<dbReference type="InterPro" id="IPR045057">
    <property type="entry name" value="Gcn5-rel_NAT"/>
</dbReference>
<proteinExistence type="predicted"/>
<dbReference type="PANTHER" id="PTHR31435:SF9">
    <property type="entry name" value="PROTEIN NATD1"/>
    <property type="match status" value="1"/>
</dbReference>
<dbReference type="PROSITE" id="PS51729">
    <property type="entry name" value="GNAT_YJDJ"/>
    <property type="match status" value="1"/>
</dbReference>
<dbReference type="OrthoDB" id="9813275at2"/>
<dbReference type="InterPro" id="IPR031165">
    <property type="entry name" value="GNAT_YJDJ"/>
</dbReference>
<gene>
    <name evidence="2" type="ORF">EKH80_21875</name>
</gene>
<dbReference type="Proteomes" id="UP000274358">
    <property type="component" value="Unassembled WGS sequence"/>
</dbReference>
<dbReference type="EMBL" id="RYYV01000030">
    <property type="protein sequence ID" value="RUL69580.1"/>
    <property type="molecule type" value="Genomic_DNA"/>
</dbReference>
<reference evidence="2 3" key="1">
    <citation type="submission" date="2018-12" db="EMBL/GenBank/DDBJ databases">
        <title>Dyella dinghuensis sp. nov. DHOA06 and Dyella choica sp. nov. 4M-K27, isolated from forest soil.</title>
        <authorList>
            <person name="Qiu L.-H."/>
            <person name="Gao Z.-H."/>
        </authorList>
    </citation>
    <scope>NUCLEOTIDE SEQUENCE [LARGE SCALE GENOMIC DNA]</scope>
    <source>
        <strain evidence="2 3">4M-K27</strain>
    </source>
</reference>